<dbReference type="Proteomes" id="UP000051686">
    <property type="component" value="Unassembled WGS sequence"/>
</dbReference>
<evidence type="ECO:0000256" key="1">
    <source>
        <dbReference type="SAM" id="Phobius"/>
    </source>
</evidence>
<feature type="transmembrane region" description="Helical" evidence="1">
    <location>
        <begin position="78"/>
        <end position="96"/>
    </location>
</feature>
<dbReference type="OrthoDB" id="1998185at2"/>
<dbReference type="PATRIC" id="fig|1423777.3.peg.25"/>
<dbReference type="RefSeq" id="WP_057896900.1">
    <property type="nucleotide sequence ID" value="NZ_AZEH01000041.1"/>
</dbReference>
<gene>
    <name evidence="2" type="ORF">FD46_GL000023</name>
</gene>
<comment type="caution">
    <text evidence="2">The sequence shown here is derived from an EMBL/GenBank/DDBJ whole genome shotgun (WGS) entry which is preliminary data.</text>
</comment>
<evidence type="ECO:0000313" key="2">
    <source>
        <dbReference type="EMBL" id="KRL04020.1"/>
    </source>
</evidence>
<proteinExistence type="predicted"/>
<accession>A0A0R1MDS1</accession>
<feature type="transmembrane region" description="Helical" evidence="1">
    <location>
        <begin position="273"/>
        <end position="291"/>
    </location>
</feature>
<keyword evidence="1" id="KW-1133">Transmembrane helix</keyword>
<keyword evidence="1" id="KW-0472">Membrane</keyword>
<dbReference type="STRING" id="1423777.FD46_GL000023"/>
<feature type="transmembrane region" description="Helical" evidence="1">
    <location>
        <begin position="12"/>
        <end position="30"/>
    </location>
</feature>
<feature type="transmembrane region" description="Helical" evidence="1">
    <location>
        <begin position="154"/>
        <end position="173"/>
    </location>
</feature>
<sequence>MCRVKLEKLAEWLILLACSVPLLIITSYSLKYRVTISTDWFEIIRTTNNAGYMYMLFLILILCIVGLVPFLNKIDSKSFLLGGLILFLIMGLYITFNADTYLRPADPKYVLDAANNINNGNYTDLEKSAYLGEYPFQLGLVSFERVLLKFSTNIAFFYFINLVFTMIIMVYFWKISKSIVAKNSVQNIVVILFILFLPHLFNILFVYGNVLGYMFLVLAVYFHLKTLQVGNLKNYLLVIIFGALAYIVKNNFEIGIIAMICVYLTRSLSNHKLFLMAMTLFLVIPVSNQILSSYYTKITHSKIAMNQGIPKNSFIVMGLQESGNKAGWYSSYTNKNYKKSGYNTAEAKKMAKKDLEKRLYFFKTHPEDFIKFLNKKYSSTWGDSMYQSVWIGPLATWGGKLKTRVFRAIYAKNGNSKTYYVLSQLSRLVNWLIMSMSIIFVTFNVILKKRAINNYVLFALVFATGGFLFHTIWETKSQYVWQYVSMLIPLASLGITRTSDFFYKKLAKRIRA</sequence>
<feature type="transmembrane region" description="Helical" evidence="1">
    <location>
        <begin position="428"/>
        <end position="447"/>
    </location>
</feature>
<keyword evidence="1" id="KW-0812">Transmembrane</keyword>
<name>A0A0R1MDS1_9LACO</name>
<dbReference type="AlphaFoldDB" id="A0A0R1MDS1"/>
<evidence type="ECO:0000313" key="3">
    <source>
        <dbReference type="Proteomes" id="UP000051686"/>
    </source>
</evidence>
<feature type="transmembrane region" description="Helical" evidence="1">
    <location>
        <begin position="454"/>
        <end position="473"/>
    </location>
</feature>
<feature type="transmembrane region" description="Helical" evidence="1">
    <location>
        <begin position="185"/>
        <end position="215"/>
    </location>
</feature>
<dbReference type="EMBL" id="AZEH01000041">
    <property type="protein sequence ID" value="KRL04020.1"/>
    <property type="molecule type" value="Genomic_DNA"/>
</dbReference>
<protein>
    <submittedName>
        <fullName evidence="2">Uncharacterized protein</fullName>
    </submittedName>
</protein>
<feature type="transmembrane region" description="Helical" evidence="1">
    <location>
        <begin position="235"/>
        <end position="264"/>
    </location>
</feature>
<organism evidence="2 3">
    <name type="scientific">Liquorilactobacillus oeni DSM 19972</name>
    <dbReference type="NCBI Taxonomy" id="1423777"/>
    <lineage>
        <taxon>Bacteria</taxon>
        <taxon>Bacillati</taxon>
        <taxon>Bacillota</taxon>
        <taxon>Bacilli</taxon>
        <taxon>Lactobacillales</taxon>
        <taxon>Lactobacillaceae</taxon>
        <taxon>Liquorilactobacillus</taxon>
    </lineage>
</organism>
<feature type="transmembrane region" description="Helical" evidence="1">
    <location>
        <begin position="50"/>
        <end position="71"/>
    </location>
</feature>
<reference evidence="2 3" key="1">
    <citation type="journal article" date="2015" name="Genome Announc.">
        <title>Expanding the biotechnology potential of lactobacilli through comparative genomics of 213 strains and associated genera.</title>
        <authorList>
            <person name="Sun Z."/>
            <person name="Harris H.M."/>
            <person name="McCann A."/>
            <person name="Guo C."/>
            <person name="Argimon S."/>
            <person name="Zhang W."/>
            <person name="Yang X."/>
            <person name="Jeffery I.B."/>
            <person name="Cooney J.C."/>
            <person name="Kagawa T.F."/>
            <person name="Liu W."/>
            <person name="Song Y."/>
            <person name="Salvetti E."/>
            <person name="Wrobel A."/>
            <person name="Rasinkangas P."/>
            <person name="Parkhill J."/>
            <person name="Rea M.C."/>
            <person name="O'Sullivan O."/>
            <person name="Ritari J."/>
            <person name="Douillard F.P."/>
            <person name="Paul Ross R."/>
            <person name="Yang R."/>
            <person name="Briner A.E."/>
            <person name="Felis G.E."/>
            <person name="de Vos W.M."/>
            <person name="Barrangou R."/>
            <person name="Klaenhammer T.R."/>
            <person name="Caufield P.W."/>
            <person name="Cui Y."/>
            <person name="Zhang H."/>
            <person name="O'Toole P.W."/>
        </authorList>
    </citation>
    <scope>NUCLEOTIDE SEQUENCE [LARGE SCALE GENOMIC DNA]</scope>
    <source>
        <strain evidence="2 3">DSM 19972</strain>
    </source>
</reference>
<keyword evidence="3" id="KW-1185">Reference proteome</keyword>